<gene>
    <name evidence="1" type="ORF">RZS28_02180</name>
</gene>
<accession>A0ABZ0HTM5</accession>
<dbReference type="Proteomes" id="UP001626536">
    <property type="component" value="Chromosome"/>
</dbReference>
<keyword evidence="2" id="KW-1185">Reference proteome</keyword>
<evidence type="ECO:0008006" key="3">
    <source>
        <dbReference type="Google" id="ProtNLM"/>
    </source>
</evidence>
<reference evidence="1 2" key="1">
    <citation type="submission" date="2023-10" db="EMBL/GenBank/DDBJ databases">
        <title>Novel methanotroph of the genus Methylocapsa from a subarctic wetland.</title>
        <authorList>
            <person name="Belova S.E."/>
            <person name="Oshkin I.Y."/>
            <person name="Miroshnikov K."/>
            <person name="Dedysh S.N."/>
        </authorList>
    </citation>
    <scope>NUCLEOTIDE SEQUENCE [LARGE SCALE GENOMIC DNA]</scope>
    <source>
        <strain evidence="1 2">RX1</strain>
    </source>
</reference>
<protein>
    <recommendedName>
        <fullName evidence="3">DUF2642 domain-containing protein</fullName>
    </recommendedName>
</protein>
<dbReference type="EMBL" id="CP136862">
    <property type="protein sequence ID" value="WOJ90137.1"/>
    <property type="molecule type" value="Genomic_DNA"/>
</dbReference>
<proteinExistence type="predicted"/>
<organism evidence="1 2">
    <name type="scientific">Methylocapsa polymorpha</name>
    <dbReference type="NCBI Taxonomy" id="3080828"/>
    <lineage>
        <taxon>Bacteria</taxon>
        <taxon>Pseudomonadati</taxon>
        <taxon>Pseudomonadota</taxon>
        <taxon>Alphaproteobacteria</taxon>
        <taxon>Hyphomicrobiales</taxon>
        <taxon>Beijerinckiaceae</taxon>
        <taxon>Methylocapsa</taxon>
    </lineage>
</organism>
<evidence type="ECO:0000313" key="2">
    <source>
        <dbReference type="Proteomes" id="UP001626536"/>
    </source>
</evidence>
<evidence type="ECO:0000313" key="1">
    <source>
        <dbReference type="EMBL" id="WOJ90137.1"/>
    </source>
</evidence>
<sequence length="77" mass="8295">MSDKDAIMKGLIEGLVGKAKNAHRDTKITTIAGSTHIISGHSVQDQEIAIGDVSVSWTDGSRTYLIPYSSIDHILMV</sequence>
<dbReference type="RefSeq" id="WP_407339583.1">
    <property type="nucleotide sequence ID" value="NZ_CP136862.1"/>
</dbReference>
<name>A0ABZ0HTM5_9HYPH</name>